<proteinExistence type="predicted"/>
<dbReference type="Proteomes" id="UP000284219">
    <property type="component" value="Unassembled WGS sequence"/>
</dbReference>
<gene>
    <name evidence="2" type="ORF">BEP19_02750</name>
</gene>
<dbReference type="RefSeq" id="WP_120188548.1">
    <property type="nucleotide sequence ID" value="NZ_MCHY01000006.1"/>
</dbReference>
<sequence length="80" mass="8803">MELLCGVCSQTKGLSLEERMKLAKSRETNVVYVCPDCGEEHSYRGIGGSGAAPVEPTIEVEEEPIKNKDKDQNSDQLTLF</sequence>
<name>A0A419SNJ9_9BACL</name>
<organism evidence="2 3">
    <name type="scientific">Ammoniphilus oxalaticus</name>
    <dbReference type="NCBI Taxonomy" id="66863"/>
    <lineage>
        <taxon>Bacteria</taxon>
        <taxon>Bacillati</taxon>
        <taxon>Bacillota</taxon>
        <taxon>Bacilli</taxon>
        <taxon>Bacillales</taxon>
        <taxon>Paenibacillaceae</taxon>
        <taxon>Aneurinibacillus group</taxon>
        <taxon>Ammoniphilus</taxon>
    </lineage>
</organism>
<evidence type="ECO:0000256" key="1">
    <source>
        <dbReference type="SAM" id="MobiDB-lite"/>
    </source>
</evidence>
<evidence type="ECO:0000313" key="3">
    <source>
        <dbReference type="Proteomes" id="UP000284219"/>
    </source>
</evidence>
<accession>A0A419SNJ9</accession>
<feature type="region of interest" description="Disordered" evidence="1">
    <location>
        <begin position="60"/>
        <end position="80"/>
    </location>
</feature>
<dbReference type="OrthoDB" id="2930886at2"/>
<feature type="compositionally biased region" description="Basic and acidic residues" evidence="1">
    <location>
        <begin position="63"/>
        <end position="73"/>
    </location>
</feature>
<reference evidence="2 3" key="1">
    <citation type="submission" date="2016-08" db="EMBL/GenBank/DDBJ databases">
        <title>Novel Firmicute Genomes.</title>
        <authorList>
            <person name="Poppleton D.I."/>
            <person name="Gribaldo S."/>
        </authorList>
    </citation>
    <scope>NUCLEOTIDE SEQUENCE [LARGE SCALE GENOMIC DNA]</scope>
    <source>
        <strain evidence="2 3">RAOx-1</strain>
    </source>
</reference>
<evidence type="ECO:0000313" key="2">
    <source>
        <dbReference type="EMBL" id="RKD25868.1"/>
    </source>
</evidence>
<dbReference type="AlphaFoldDB" id="A0A419SNJ9"/>
<keyword evidence="3" id="KW-1185">Reference proteome</keyword>
<comment type="caution">
    <text evidence="2">The sequence shown here is derived from an EMBL/GenBank/DDBJ whole genome shotgun (WGS) entry which is preliminary data.</text>
</comment>
<dbReference type="EMBL" id="MCHY01000006">
    <property type="protein sequence ID" value="RKD25868.1"/>
    <property type="molecule type" value="Genomic_DNA"/>
</dbReference>
<protein>
    <submittedName>
        <fullName evidence="2">Uncharacterized protein</fullName>
    </submittedName>
</protein>